<dbReference type="HOGENOM" id="CLU_039635_2_1_1"/>
<keyword evidence="2" id="KW-0677">Repeat</keyword>
<dbReference type="InterPro" id="IPR032675">
    <property type="entry name" value="LRR_dom_sf"/>
</dbReference>
<name>H0XS16_OTOGA</name>
<evidence type="ECO:0000256" key="1">
    <source>
        <dbReference type="ARBA" id="ARBA00022614"/>
    </source>
</evidence>
<dbReference type="PANTHER" id="PTHR14224:SF24">
    <property type="entry name" value="MELANOMA ANTIGEN PREFERENTIALLY EXPRESSED IN TUMORS"/>
    <property type="match status" value="1"/>
</dbReference>
<organism evidence="3 4">
    <name type="scientific">Otolemur garnettii</name>
    <name type="common">Small-eared galago</name>
    <name type="synonym">Garnett's greater bushbaby</name>
    <dbReference type="NCBI Taxonomy" id="30611"/>
    <lineage>
        <taxon>Eukaryota</taxon>
        <taxon>Metazoa</taxon>
        <taxon>Chordata</taxon>
        <taxon>Craniata</taxon>
        <taxon>Vertebrata</taxon>
        <taxon>Euteleostomi</taxon>
        <taxon>Mammalia</taxon>
        <taxon>Eutheria</taxon>
        <taxon>Euarchontoglires</taxon>
        <taxon>Primates</taxon>
        <taxon>Strepsirrhini</taxon>
        <taxon>Lorisiformes</taxon>
        <taxon>Galagidae</taxon>
        <taxon>Otolemur</taxon>
    </lineage>
</organism>
<proteinExistence type="predicted"/>
<dbReference type="Gene3D" id="3.80.10.10">
    <property type="entry name" value="Ribonuclease Inhibitor"/>
    <property type="match status" value="1"/>
</dbReference>
<dbReference type="Ensembl" id="ENSOGAT00000027065.1">
    <property type="protein sequence ID" value="ENSOGAP00000018908.1"/>
    <property type="gene ID" value="ENSOGAG00000025672.1"/>
</dbReference>
<dbReference type="Proteomes" id="UP000005225">
    <property type="component" value="Unassembled WGS sequence"/>
</dbReference>
<reference evidence="4" key="1">
    <citation type="submission" date="2011-03" db="EMBL/GenBank/DDBJ databases">
        <title>Version 3 of the genome sequence of Otolemur garnettii (Bushbaby).</title>
        <authorList>
            <consortium name="The Broad Institute Genome Sequencing Platform"/>
            <person name="Di Palma F."/>
            <person name="Johnson J."/>
            <person name="Lander E.S."/>
            <person name="Lindblad-Toh K."/>
            <person name="Jaffe D.B."/>
            <person name="Gnerre S."/>
            <person name="MacCallum I."/>
            <person name="Przybylski D."/>
            <person name="Ribeiro F.J."/>
            <person name="Burton J.N."/>
            <person name="Walker B.J."/>
            <person name="Sharpe T."/>
            <person name="Hall G."/>
        </authorList>
    </citation>
    <scope>NUCLEOTIDE SEQUENCE [LARGE SCALE GENOMIC DNA]</scope>
</reference>
<dbReference type="GeneTree" id="ENSGT01030000234531"/>
<dbReference type="GO" id="GO:0005737">
    <property type="term" value="C:cytoplasm"/>
    <property type="evidence" value="ECO:0007669"/>
    <property type="project" value="TreeGrafter"/>
</dbReference>
<dbReference type="PANTHER" id="PTHR14224">
    <property type="entry name" value="SIMILAR TO PREFERENTIALLY EXPRESSED ANTIGEN IN MELANOMA-LIKE 3"/>
    <property type="match status" value="1"/>
</dbReference>
<protein>
    <submittedName>
        <fullName evidence="3">Uncharacterized protein</fullName>
    </submittedName>
</protein>
<evidence type="ECO:0000256" key="2">
    <source>
        <dbReference type="ARBA" id="ARBA00022737"/>
    </source>
</evidence>
<evidence type="ECO:0000313" key="3">
    <source>
        <dbReference type="Ensembl" id="ENSOGAP00000018908.1"/>
    </source>
</evidence>
<reference evidence="3" key="3">
    <citation type="submission" date="2025-09" db="UniProtKB">
        <authorList>
            <consortium name="Ensembl"/>
        </authorList>
    </citation>
    <scope>IDENTIFICATION</scope>
</reference>
<keyword evidence="4" id="KW-1185">Reference proteome</keyword>
<dbReference type="STRING" id="30611.ENSOGAP00000018908"/>
<dbReference type="EMBL" id="AAQR03185561">
    <property type="status" value="NOT_ANNOTATED_CDS"/>
    <property type="molecule type" value="Genomic_DNA"/>
</dbReference>
<dbReference type="SUPFAM" id="SSF52047">
    <property type="entry name" value="RNI-like"/>
    <property type="match status" value="1"/>
</dbReference>
<dbReference type="eggNOG" id="ENOG502QWSJ">
    <property type="taxonomic scope" value="Eukaryota"/>
</dbReference>
<accession>H0XS16</accession>
<dbReference type="OMA" id="LNIVAMP"/>
<dbReference type="InParanoid" id="H0XS16"/>
<reference evidence="3" key="2">
    <citation type="submission" date="2025-08" db="UniProtKB">
        <authorList>
            <consortium name="Ensembl"/>
        </authorList>
    </citation>
    <scope>IDENTIFICATION</scope>
</reference>
<evidence type="ECO:0000313" key="4">
    <source>
        <dbReference type="Proteomes" id="UP000005225"/>
    </source>
</evidence>
<dbReference type="AlphaFoldDB" id="H0XS16"/>
<keyword evidence="1" id="KW-0433">Leucine-rich repeat</keyword>
<dbReference type="InterPro" id="IPR050694">
    <property type="entry name" value="LRRC14/PRAME"/>
</dbReference>
<sequence>EDKPVDKPTSLLKLAGQSLLRDEALATAALEELPRELFPPLFTTAFFGRLSETLKAKVRASSFPCLPLGVLMKEQQPHQKTFWAVLDRLLAQELPPRRWKLQVLDLRSILWTVWCGTRASVCSLLDAEAAQPMRKKQKMEPLAPVEVLIDLALGEGTQDQLLTYLIEKVKQRKGLLQLCCRKLEIFAMPIHNIKMILNLVQLDSIKDLEVNCTWKLSTLGKFSPHLGQMSNLQRLLLSHVHMSSSMSLEEEEQNVAQFTSQFLKLHHLQLYLDSVTFFKGHLHQVLTFLKSPLETLSVSNCLLSEPDFTCLSQCPNISQLKDLCLRGVYLTNISPEPFQVLLEDLDLDECGIMDSSSSSFLSWACSQLMTFSFWGNPISMAILENVLDTTI</sequence>